<reference evidence="2 3" key="1">
    <citation type="submission" date="2015-06" db="EMBL/GenBank/DDBJ databases">
        <title>Draft genome sequence of an Alphaproteobacteria species associated to the Mediterranean sponge Oscarella lobularis.</title>
        <authorList>
            <person name="Jourda C."/>
            <person name="Santini S."/>
            <person name="Claverie J.-M."/>
        </authorList>
    </citation>
    <scope>NUCLEOTIDE SEQUENCE [LARGE SCALE GENOMIC DNA]</scope>
    <source>
        <strain evidence="2">IGS</strain>
    </source>
</reference>
<dbReference type="AlphaFoldDB" id="A0A0J9EAJ3"/>
<accession>A0A0J9EAJ3</accession>
<dbReference type="RefSeq" id="WP_235439149.1">
    <property type="nucleotide sequence ID" value="NZ_LFTY01000002.1"/>
</dbReference>
<gene>
    <name evidence="2" type="ORF">AIOL_004799</name>
</gene>
<dbReference type="Pfam" id="PF01814">
    <property type="entry name" value="Hemerythrin"/>
    <property type="match status" value="1"/>
</dbReference>
<comment type="caution">
    <text evidence="2">The sequence shown here is derived from an EMBL/GenBank/DDBJ whole genome shotgun (WGS) entry which is preliminary data.</text>
</comment>
<evidence type="ECO:0000313" key="3">
    <source>
        <dbReference type="Proteomes" id="UP000037178"/>
    </source>
</evidence>
<organism evidence="2 3">
    <name type="scientific">Candidatus Rhodobacter oscarellae</name>
    <dbReference type="NCBI Taxonomy" id="1675527"/>
    <lineage>
        <taxon>Bacteria</taxon>
        <taxon>Pseudomonadati</taxon>
        <taxon>Pseudomonadota</taxon>
        <taxon>Alphaproteobacteria</taxon>
        <taxon>Rhodobacterales</taxon>
        <taxon>Rhodobacter group</taxon>
        <taxon>Rhodobacter</taxon>
    </lineage>
</organism>
<dbReference type="PATRIC" id="fig|1675527.3.peg.5036"/>
<dbReference type="EMBL" id="LFTY01000002">
    <property type="protein sequence ID" value="KMW59815.1"/>
    <property type="molecule type" value="Genomic_DNA"/>
</dbReference>
<dbReference type="InterPro" id="IPR012312">
    <property type="entry name" value="Hemerythrin-like"/>
</dbReference>
<sequence length="184" mass="21206">MIHNRQALPQDMGLLLRDYPRDAWPGHPNFARSIQNWMGAHQMFRQLGEVTRKEAEGYLDKTRDPEDFAGRLGVYGNLLVRNLHGHHTWEDRSFFPELSEADDRFDHGLQMLEADHEVLDETLDRFTRAGNRVVKLIQLDEAQAREEAGALHGIASEIEGYLARHLSDEEDLVVPIILHHKLRG</sequence>
<feature type="domain" description="Hemerythrin-like" evidence="1">
    <location>
        <begin position="34"/>
        <end position="176"/>
    </location>
</feature>
<protein>
    <recommendedName>
        <fullName evidence="1">Hemerythrin-like domain-containing protein</fullName>
    </recommendedName>
</protein>
<evidence type="ECO:0000313" key="2">
    <source>
        <dbReference type="EMBL" id="KMW59815.1"/>
    </source>
</evidence>
<dbReference type="STRING" id="1675527.AIOL_004799"/>
<name>A0A0J9EAJ3_9RHOB</name>
<proteinExistence type="predicted"/>
<keyword evidence="3" id="KW-1185">Reference proteome</keyword>
<dbReference type="Gene3D" id="1.20.120.520">
    <property type="entry name" value="nmb1532 protein domain like"/>
    <property type="match status" value="1"/>
</dbReference>
<evidence type="ECO:0000259" key="1">
    <source>
        <dbReference type="Pfam" id="PF01814"/>
    </source>
</evidence>
<dbReference type="Proteomes" id="UP000037178">
    <property type="component" value="Unassembled WGS sequence"/>
</dbReference>